<dbReference type="Pfam" id="PF17753">
    <property type="entry name" value="Ig_mannosidase"/>
    <property type="match status" value="1"/>
</dbReference>
<evidence type="ECO:0000256" key="5">
    <source>
        <dbReference type="ARBA" id="ARBA00011738"/>
    </source>
</evidence>
<feature type="domain" description="Glycoside hydrolase family 2 immunoglobulin-like beta-sandwich" evidence="16">
    <location>
        <begin position="213"/>
        <end position="317"/>
    </location>
</feature>
<dbReference type="Pfam" id="PF17786">
    <property type="entry name" value="Mannosidase_ig"/>
    <property type="match status" value="1"/>
</dbReference>
<evidence type="ECO:0000256" key="11">
    <source>
        <dbReference type="ARBA" id="ARBA00023228"/>
    </source>
</evidence>
<dbReference type="Pfam" id="PF22666">
    <property type="entry name" value="Glyco_hydro_2_N2"/>
    <property type="match status" value="1"/>
</dbReference>
<dbReference type="SUPFAM" id="SSF51445">
    <property type="entry name" value="(Trans)glycosidases"/>
    <property type="match status" value="1"/>
</dbReference>
<dbReference type="GO" id="GO:0005975">
    <property type="term" value="P:carbohydrate metabolic process"/>
    <property type="evidence" value="ECO:0007669"/>
    <property type="project" value="InterPro"/>
</dbReference>
<comment type="pathway">
    <text evidence="4">Glycan metabolism; N-glycan degradation.</text>
</comment>
<keyword evidence="10" id="KW-0325">Glycoprotein</keyword>
<proteinExistence type="inferred from homology"/>
<dbReference type="InterPro" id="IPR008979">
    <property type="entry name" value="Galactose-bd-like_sf"/>
</dbReference>
<comment type="catalytic activity">
    <reaction evidence="1">
        <text>Hydrolysis of terminal, non-reducing beta-D-mannose residues in beta-D-mannosides.</text>
        <dbReference type="EC" id="3.2.1.25"/>
    </reaction>
</comment>
<dbReference type="InterPro" id="IPR017853">
    <property type="entry name" value="GH"/>
</dbReference>
<dbReference type="GO" id="GO:0005764">
    <property type="term" value="C:lysosome"/>
    <property type="evidence" value="ECO:0007669"/>
    <property type="project" value="UniProtKB-SubCell"/>
</dbReference>
<evidence type="ECO:0000256" key="15">
    <source>
        <dbReference type="ARBA" id="ARBA00041614"/>
    </source>
</evidence>
<dbReference type="PANTHER" id="PTHR43730:SF1">
    <property type="entry name" value="BETA-MANNOSIDASE"/>
    <property type="match status" value="1"/>
</dbReference>
<evidence type="ECO:0000256" key="12">
    <source>
        <dbReference type="ARBA" id="ARBA00023295"/>
    </source>
</evidence>
<evidence type="ECO:0000259" key="17">
    <source>
        <dbReference type="Pfam" id="PF17753"/>
    </source>
</evidence>
<feature type="domain" description="Beta-mannosidase-like galactose-binding" evidence="19">
    <location>
        <begin position="25"/>
        <end position="202"/>
    </location>
</feature>
<evidence type="ECO:0000259" key="19">
    <source>
        <dbReference type="Pfam" id="PF22666"/>
    </source>
</evidence>
<keyword evidence="7" id="KW-0964">Secreted</keyword>
<keyword evidence="12" id="KW-0326">Glycosidase</keyword>
<evidence type="ECO:0000256" key="10">
    <source>
        <dbReference type="ARBA" id="ARBA00023180"/>
    </source>
</evidence>
<evidence type="ECO:0000259" key="18">
    <source>
        <dbReference type="Pfam" id="PF17786"/>
    </source>
</evidence>
<dbReference type="Proteomes" id="UP000322940">
    <property type="component" value="Unassembled WGS sequence"/>
</dbReference>
<comment type="caution">
    <text evidence="20">The sequence shown here is derived from an EMBL/GenBank/DDBJ whole genome shotgun (WGS) entry which is preliminary data.</text>
</comment>
<comment type="subcellular location">
    <subcellularLocation>
        <location evidence="2">Lysosome</location>
    </subcellularLocation>
    <subcellularLocation>
        <location evidence="3">Secreted</location>
    </subcellularLocation>
</comment>
<dbReference type="InterPro" id="IPR006102">
    <property type="entry name" value="Ig-like_GH2"/>
</dbReference>
<dbReference type="GO" id="GO:0005576">
    <property type="term" value="C:extracellular region"/>
    <property type="evidence" value="ECO:0007669"/>
    <property type="project" value="UniProtKB-SubCell"/>
</dbReference>
<evidence type="ECO:0000256" key="13">
    <source>
        <dbReference type="ARBA" id="ARBA00038429"/>
    </source>
</evidence>
<evidence type="ECO:0000256" key="4">
    <source>
        <dbReference type="ARBA" id="ARBA00004740"/>
    </source>
</evidence>
<dbReference type="EMBL" id="VVXH01000002">
    <property type="protein sequence ID" value="KAA2380500.1"/>
    <property type="molecule type" value="Genomic_DNA"/>
</dbReference>
<dbReference type="Gene3D" id="2.60.120.260">
    <property type="entry name" value="Galactose-binding domain-like"/>
    <property type="match status" value="1"/>
</dbReference>
<sequence length="847" mass="97089">MALLFSGSATIGLAGNDTMLLHSGWKFRQAGHSEWHPATVPGVVHTDLMDNGLIEDPYYRLNERSLQWIDKEDWIYEVSFDAGALTRGYEHIRLEFLGLDTYADVFLNETQILTADNMFRRWAAEVKPLLKERGNVLRIYFHSPIKKALPQYESLPYRYEAWNDQADNGGLAGKKLSPFTRKAGYHYGWDWGPRLVTSGIWRPGKLQGWNSLRLEDVFHHQHEVSQETARVETQVEIEAAAPVENAVITVSDGKRVLGSRSVQLHVGMNRVSVPFTIDNPKLWWCRGMGESDLYTFRTAVEQGGRVLAEHSTQVGLRSVTVEKKPDAYGRSLRFLLNGEPVFCKGANYIPCDCFLPRITPETYERTIQDAVDVNMNMLRVWGGGIYEDDYFYELCDRQGILIWQDFMYACAVYPAEGALLENMRMEAIDNVKRLRNHPCVVYWCGNNENQDSWLSGWKYDVDKVDPKYSGIIWKQYEEQYYRMLAKVVAEYAPGMGYQPTSPFSDYGAMSNDHEGDRHYWEVWHAKKPIAEYNRQRSRFFSEYGFQSFPCFETVKRYAPLPEDQDISSEVMMSHQRGGEHANNLIKSYLLNEYHEPRDFESFLYASQILQGDAIKTAIEAHRRDKGYCWGSLYWQHNDCWPVASWSSRDWYGVWKAQHYFARYAFADILISPILDGGRLDIYAVSDLLSPEKGTLCIRTVRLTGGPTGDFEQEITIPANASTKVASIDTQTLLNGAAPEDVVIQATFTAAGKTYRNNYFLVQQKMMNYPKTTLHCKIARIGTGYDVTVRSDNFARGVYLSVEGETVHFSDNFFDLMPGETRTVRVASKLNAKELARRLKSMSLADTY</sequence>
<comment type="subunit">
    <text evidence="5">Homodimer.</text>
</comment>
<name>A0A5B3H414_9BACT</name>
<feature type="domain" description="Mannosidase Ig/CBM-like" evidence="18">
    <location>
        <begin position="678"/>
        <end position="764"/>
    </location>
</feature>
<dbReference type="Pfam" id="PF00703">
    <property type="entry name" value="Glyco_hydro_2"/>
    <property type="match status" value="1"/>
</dbReference>
<dbReference type="InterPro" id="IPR036156">
    <property type="entry name" value="Beta-gal/glucu_dom_sf"/>
</dbReference>
<dbReference type="PANTHER" id="PTHR43730">
    <property type="entry name" value="BETA-MANNOSIDASE"/>
    <property type="match status" value="1"/>
</dbReference>
<protein>
    <recommendedName>
        <fullName evidence="14">Beta-mannosidase B</fullName>
        <ecNumber evidence="6">3.2.1.25</ecNumber>
    </recommendedName>
    <alternativeName>
        <fullName evidence="15">Mannanase B</fullName>
    </alternativeName>
</protein>
<dbReference type="InterPro" id="IPR041447">
    <property type="entry name" value="Mannosidase_ig"/>
</dbReference>
<dbReference type="FunFam" id="2.60.120.260:FF:000060">
    <property type="entry name" value="Probable beta-mannosidase"/>
    <property type="match status" value="1"/>
</dbReference>
<feature type="domain" description="Beta-mannosidase Ig-fold" evidence="17">
    <location>
        <begin position="770"/>
        <end position="846"/>
    </location>
</feature>
<keyword evidence="11" id="KW-0458">Lysosome</keyword>
<evidence type="ECO:0000256" key="14">
    <source>
        <dbReference type="ARBA" id="ARBA00041069"/>
    </source>
</evidence>
<dbReference type="InterPro" id="IPR041625">
    <property type="entry name" value="Beta-mannosidase_Ig"/>
</dbReference>
<gene>
    <name evidence="20" type="ORF">F2Y10_03395</name>
</gene>
<evidence type="ECO:0000256" key="6">
    <source>
        <dbReference type="ARBA" id="ARBA00012754"/>
    </source>
</evidence>
<dbReference type="FunFam" id="3.20.20.80:FF:000050">
    <property type="entry name" value="Beta-mannosidase B"/>
    <property type="match status" value="1"/>
</dbReference>
<evidence type="ECO:0000256" key="3">
    <source>
        <dbReference type="ARBA" id="ARBA00004613"/>
    </source>
</evidence>
<evidence type="ECO:0000259" key="16">
    <source>
        <dbReference type="Pfam" id="PF00703"/>
    </source>
</evidence>
<comment type="similarity">
    <text evidence="13">Belongs to the glycosyl hydrolase 2 family. Beta-mannosidase B subfamily.</text>
</comment>
<dbReference type="GO" id="GO:0006516">
    <property type="term" value="P:glycoprotein catabolic process"/>
    <property type="evidence" value="ECO:0007669"/>
    <property type="project" value="TreeGrafter"/>
</dbReference>
<organism evidence="20 21">
    <name type="scientific">Alistipes onderdonkii</name>
    <dbReference type="NCBI Taxonomy" id="328813"/>
    <lineage>
        <taxon>Bacteria</taxon>
        <taxon>Pseudomonadati</taxon>
        <taxon>Bacteroidota</taxon>
        <taxon>Bacteroidia</taxon>
        <taxon>Bacteroidales</taxon>
        <taxon>Rikenellaceae</taxon>
        <taxon>Alistipes</taxon>
    </lineage>
</organism>
<evidence type="ECO:0000256" key="1">
    <source>
        <dbReference type="ARBA" id="ARBA00000829"/>
    </source>
</evidence>
<reference evidence="20 21" key="1">
    <citation type="journal article" date="2019" name="Nat. Med.">
        <title>A library of human gut bacterial isolates paired with longitudinal multiomics data enables mechanistic microbiome research.</title>
        <authorList>
            <person name="Poyet M."/>
            <person name="Groussin M."/>
            <person name="Gibbons S.M."/>
            <person name="Avila-Pacheco J."/>
            <person name="Jiang X."/>
            <person name="Kearney S.M."/>
            <person name="Perrotta A.R."/>
            <person name="Berdy B."/>
            <person name="Zhao S."/>
            <person name="Lieberman T.D."/>
            <person name="Swanson P.K."/>
            <person name="Smith M."/>
            <person name="Roesemann S."/>
            <person name="Alexander J.E."/>
            <person name="Rich S.A."/>
            <person name="Livny J."/>
            <person name="Vlamakis H."/>
            <person name="Clish C."/>
            <person name="Bullock K."/>
            <person name="Deik A."/>
            <person name="Scott J."/>
            <person name="Pierce K.A."/>
            <person name="Xavier R.J."/>
            <person name="Alm E.J."/>
        </authorList>
    </citation>
    <scope>NUCLEOTIDE SEQUENCE [LARGE SCALE GENOMIC DNA]</scope>
    <source>
        <strain evidence="20 21">BIOML-A266</strain>
    </source>
</reference>
<dbReference type="RefSeq" id="WP_130064609.1">
    <property type="nucleotide sequence ID" value="NZ_JAHOOA010000001.1"/>
</dbReference>
<evidence type="ECO:0000256" key="7">
    <source>
        <dbReference type="ARBA" id="ARBA00022525"/>
    </source>
</evidence>
<evidence type="ECO:0000313" key="20">
    <source>
        <dbReference type="EMBL" id="KAA2380500.1"/>
    </source>
</evidence>
<evidence type="ECO:0000256" key="2">
    <source>
        <dbReference type="ARBA" id="ARBA00004371"/>
    </source>
</evidence>
<dbReference type="SUPFAM" id="SSF49303">
    <property type="entry name" value="beta-Galactosidase/glucuronidase domain"/>
    <property type="match status" value="3"/>
</dbReference>
<dbReference type="EC" id="3.2.1.25" evidence="6"/>
<evidence type="ECO:0000256" key="8">
    <source>
        <dbReference type="ARBA" id="ARBA00022729"/>
    </source>
</evidence>
<evidence type="ECO:0000256" key="9">
    <source>
        <dbReference type="ARBA" id="ARBA00022801"/>
    </source>
</evidence>
<dbReference type="InterPro" id="IPR050887">
    <property type="entry name" value="Beta-mannosidase_GH2"/>
</dbReference>
<evidence type="ECO:0000313" key="21">
    <source>
        <dbReference type="Proteomes" id="UP000322940"/>
    </source>
</evidence>
<dbReference type="InterPro" id="IPR013783">
    <property type="entry name" value="Ig-like_fold"/>
</dbReference>
<dbReference type="AlphaFoldDB" id="A0A5B3H414"/>
<dbReference type="SUPFAM" id="SSF49785">
    <property type="entry name" value="Galactose-binding domain-like"/>
    <property type="match status" value="1"/>
</dbReference>
<accession>A0A5B3H414</accession>
<dbReference type="Gene3D" id="2.60.40.10">
    <property type="entry name" value="Immunoglobulins"/>
    <property type="match status" value="3"/>
</dbReference>
<dbReference type="GO" id="GO:0004567">
    <property type="term" value="F:beta-mannosidase activity"/>
    <property type="evidence" value="ECO:0007669"/>
    <property type="project" value="UniProtKB-EC"/>
</dbReference>
<keyword evidence="9 20" id="KW-0378">Hydrolase</keyword>
<dbReference type="InterPro" id="IPR054593">
    <property type="entry name" value="Beta-mannosidase-like_N2"/>
</dbReference>
<dbReference type="Gene3D" id="3.20.20.80">
    <property type="entry name" value="Glycosidases"/>
    <property type="match status" value="1"/>
</dbReference>
<keyword evidence="8" id="KW-0732">Signal</keyword>